<dbReference type="Proteomes" id="UP001187682">
    <property type="component" value="Unassembled WGS sequence"/>
</dbReference>
<accession>A0AAE8N803</accession>
<organism evidence="13 14">
    <name type="scientific">Cephalotrichum gorgonifer</name>
    <dbReference type="NCBI Taxonomy" id="2041049"/>
    <lineage>
        <taxon>Eukaryota</taxon>
        <taxon>Fungi</taxon>
        <taxon>Dikarya</taxon>
        <taxon>Ascomycota</taxon>
        <taxon>Pezizomycotina</taxon>
        <taxon>Sordariomycetes</taxon>
        <taxon>Hypocreomycetidae</taxon>
        <taxon>Microascales</taxon>
        <taxon>Microascaceae</taxon>
        <taxon>Cephalotrichum</taxon>
    </lineage>
</organism>
<dbReference type="InterPro" id="IPR011050">
    <property type="entry name" value="Pectin_lyase_fold/virulence"/>
</dbReference>
<feature type="active site" evidence="10">
    <location>
        <position position="179"/>
    </location>
</feature>
<evidence type="ECO:0000256" key="7">
    <source>
        <dbReference type="ARBA" id="ARBA00022801"/>
    </source>
</evidence>
<dbReference type="PANTHER" id="PTHR31321">
    <property type="entry name" value="ACYL-COA THIOESTER HYDROLASE YBHC-RELATED"/>
    <property type="match status" value="1"/>
</dbReference>
<evidence type="ECO:0000256" key="9">
    <source>
        <dbReference type="ARBA" id="ARBA00047928"/>
    </source>
</evidence>
<dbReference type="FunFam" id="2.160.20.10:FF:000014">
    <property type="entry name" value="Pectinesterase"/>
    <property type="match status" value="1"/>
</dbReference>
<dbReference type="InterPro" id="IPR000070">
    <property type="entry name" value="Pectinesterase_cat"/>
</dbReference>
<keyword evidence="11" id="KW-0961">Cell wall biogenesis/degradation</keyword>
<comment type="pathway">
    <text evidence="2 11">Glycan metabolism; pectin degradation; 2-dehydro-3-deoxy-D-gluconate from pectin: step 1/5.</text>
</comment>
<dbReference type="EMBL" id="ONZQ02000016">
    <property type="protein sequence ID" value="SPO06490.1"/>
    <property type="molecule type" value="Genomic_DNA"/>
</dbReference>
<dbReference type="AlphaFoldDB" id="A0AAE8N803"/>
<keyword evidence="8 11" id="KW-0063">Aspartyl esterase</keyword>
<name>A0AAE8N803_9PEZI</name>
<keyword evidence="7 11" id="KW-0378">Hydrolase</keyword>
<feature type="signal peptide" evidence="11">
    <location>
        <begin position="1"/>
        <end position="16"/>
    </location>
</feature>
<dbReference type="EC" id="3.1.1.11" evidence="4 11"/>
<evidence type="ECO:0000256" key="3">
    <source>
        <dbReference type="ARBA" id="ARBA00008891"/>
    </source>
</evidence>
<feature type="domain" description="Pectinesterase catalytic" evidence="12">
    <location>
        <begin position="29"/>
        <end position="295"/>
    </location>
</feature>
<dbReference type="PANTHER" id="PTHR31321:SF127">
    <property type="entry name" value="PECTINESTERASE"/>
    <property type="match status" value="1"/>
</dbReference>
<evidence type="ECO:0000256" key="11">
    <source>
        <dbReference type="RuleBase" id="RU000589"/>
    </source>
</evidence>
<evidence type="ECO:0000256" key="1">
    <source>
        <dbReference type="ARBA" id="ARBA00004613"/>
    </source>
</evidence>
<evidence type="ECO:0000256" key="10">
    <source>
        <dbReference type="PROSITE-ProRule" id="PRU10040"/>
    </source>
</evidence>
<dbReference type="SUPFAM" id="SSF51126">
    <property type="entry name" value="Pectin lyase-like"/>
    <property type="match status" value="1"/>
</dbReference>
<evidence type="ECO:0000256" key="2">
    <source>
        <dbReference type="ARBA" id="ARBA00005184"/>
    </source>
</evidence>
<comment type="function">
    <text evidence="11">Involved in maceration and soft-rotting of plant tissue.</text>
</comment>
<gene>
    <name evidence="13" type="ORF">DNG_09180</name>
</gene>
<evidence type="ECO:0000256" key="4">
    <source>
        <dbReference type="ARBA" id="ARBA00013229"/>
    </source>
</evidence>
<reference evidence="13" key="1">
    <citation type="submission" date="2018-03" db="EMBL/GenBank/DDBJ databases">
        <authorList>
            <person name="Guldener U."/>
        </authorList>
    </citation>
    <scope>NUCLEOTIDE SEQUENCE</scope>
</reference>
<keyword evidence="5 11" id="KW-0964">Secreted</keyword>
<evidence type="ECO:0000256" key="6">
    <source>
        <dbReference type="ARBA" id="ARBA00022729"/>
    </source>
</evidence>
<evidence type="ECO:0000256" key="5">
    <source>
        <dbReference type="ARBA" id="ARBA00022525"/>
    </source>
</evidence>
<dbReference type="InterPro" id="IPR033131">
    <property type="entry name" value="Pectinesterase_Asp_AS"/>
</dbReference>
<comment type="similarity">
    <text evidence="3">Belongs to the pectinesterase family.</text>
</comment>
<dbReference type="InterPro" id="IPR012334">
    <property type="entry name" value="Pectin_lyas_fold"/>
</dbReference>
<comment type="catalytic activity">
    <reaction evidence="9 11">
        <text>[(1-&gt;4)-alpha-D-galacturonosyl methyl ester](n) + n H2O = [(1-&gt;4)-alpha-D-galacturonosyl](n) + n methanol + n H(+)</text>
        <dbReference type="Rhea" id="RHEA:22380"/>
        <dbReference type="Rhea" id="RHEA-COMP:14570"/>
        <dbReference type="Rhea" id="RHEA-COMP:14573"/>
        <dbReference type="ChEBI" id="CHEBI:15377"/>
        <dbReference type="ChEBI" id="CHEBI:15378"/>
        <dbReference type="ChEBI" id="CHEBI:17790"/>
        <dbReference type="ChEBI" id="CHEBI:140522"/>
        <dbReference type="ChEBI" id="CHEBI:140523"/>
        <dbReference type="EC" id="3.1.1.11"/>
    </reaction>
</comment>
<evidence type="ECO:0000313" key="13">
    <source>
        <dbReference type="EMBL" id="SPO06490.1"/>
    </source>
</evidence>
<evidence type="ECO:0000259" key="12">
    <source>
        <dbReference type="Pfam" id="PF01095"/>
    </source>
</evidence>
<dbReference type="PROSITE" id="PS00503">
    <property type="entry name" value="PECTINESTERASE_2"/>
    <property type="match status" value="1"/>
</dbReference>
<dbReference type="Pfam" id="PF01095">
    <property type="entry name" value="Pectinesterase"/>
    <property type="match status" value="1"/>
</dbReference>
<comment type="caution">
    <text evidence="13">The sequence shown here is derived from an EMBL/GenBank/DDBJ whole genome shotgun (WGS) entry which is preliminary data.</text>
</comment>
<sequence>MKSLIAGLALVASVVAESRTSAPPGCVTVSSSGGDFTSIQQAVDSFDTGSSGEQCIFLSPGTYNEQVLISSRSAQFTIYGYTDDTSSYAGNKATITGRKSQADGLSNDQTATLRVKAKNFKLYNVNVANTYGEGSQAVALSAAADSGYYGSAFTGFQDTVLANSGKQLYANCLIQGATDFIFGKEAPAWFEACDIRVVAKPLGYITANGRGSAGGTSYYVFNNAKVGAASGHNVPDGAYYLGRPWGAYARVVFQNSQLSAVVNPQGWRIWNVGDERTEGVTFAEYNNSGKGAQGTRASFSKSLSAAVSISDVLGGDYSSAGYYDASYM</sequence>
<feature type="chain" id="PRO_5041768016" description="Pectinesterase" evidence="11">
    <location>
        <begin position="17"/>
        <end position="328"/>
    </location>
</feature>
<evidence type="ECO:0000256" key="8">
    <source>
        <dbReference type="ARBA" id="ARBA00023085"/>
    </source>
</evidence>
<evidence type="ECO:0000313" key="14">
    <source>
        <dbReference type="Proteomes" id="UP001187682"/>
    </source>
</evidence>
<dbReference type="GO" id="GO:0042545">
    <property type="term" value="P:cell wall modification"/>
    <property type="evidence" value="ECO:0007669"/>
    <property type="project" value="UniProtKB-UniRule"/>
</dbReference>
<dbReference type="GO" id="GO:0030599">
    <property type="term" value="F:pectinesterase activity"/>
    <property type="evidence" value="ECO:0007669"/>
    <property type="project" value="UniProtKB-UniRule"/>
</dbReference>
<proteinExistence type="inferred from homology"/>
<comment type="subcellular location">
    <subcellularLocation>
        <location evidence="1 11">Secreted</location>
    </subcellularLocation>
</comment>
<dbReference type="Gene3D" id="2.160.20.10">
    <property type="entry name" value="Single-stranded right-handed beta-helix, Pectin lyase-like"/>
    <property type="match status" value="1"/>
</dbReference>
<keyword evidence="14" id="KW-1185">Reference proteome</keyword>
<dbReference type="GO" id="GO:0005576">
    <property type="term" value="C:extracellular region"/>
    <property type="evidence" value="ECO:0007669"/>
    <property type="project" value="UniProtKB-SubCell"/>
</dbReference>
<protein>
    <recommendedName>
        <fullName evidence="4 11">Pectinesterase</fullName>
        <ecNumber evidence="4 11">3.1.1.11</ecNumber>
    </recommendedName>
</protein>
<dbReference type="GO" id="GO:0045490">
    <property type="term" value="P:pectin catabolic process"/>
    <property type="evidence" value="ECO:0007669"/>
    <property type="project" value="UniProtKB-UniRule"/>
</dbReference>
<keyword evidence="6 11" id="KW-0732">Signal</keyword>